<dbReference type="Gene3D" id="3.40.50.1820">
    <property type="entry name" value="alpha/beta hydrolase"/>
    <property type="match status" value="1"/>
</dbReference>
<keyword evidence="2" id="KW-0378">Hydrolase</keyword>
<organism evidence="2 3">
    <name type="scientific">Chiayiivirga flava</name>
    <dbReference type="NCBI Taxonomy" id="659595"/>
    <lineage>
        <taxon>Bacteria</taxon>
        <taxon>Pseudomonadati</taxon>
        <taxon>Pseudomonadota</taxon>
        <taxon>Gammaproteobacteria</taxon>
        <taxon>Lysobacterales</taxon>
        <taxon>Lysobacteraceae</taxon>
        <taxon>Chiayiivirga</taxon>
    </lineage>
</organism>
<dbReference type="PIRSF" id="PIRSF037442">
    <property type="entry name" value="UCP037442_abhydr"/>
    <property type="match status" value="1"/>
</dbReference>
<dbReference type="InterPro" id="IPR029058">
    <property type="entry name" value="AB_hydrolase_fold"/>
</dbReference>
<sequence>MQRKTLRVTSNDGASAALELFLPPMAPDRALLWLPALGVGIGPNVRFAQSLAAAGVTVAVLEWRGLGSSDRRASRRSDWGYRELLDDDIPAAARLAGAQLPDAAWCIGGHSLGGQLALLHAARNARDWSDCVLVGSGHPHWRTFRGWRGHALRLLLHAIAPTTALWGHFPGHHLRFAGREARRLMRDWARTARTGSYRVAPFDATLDADLRAWTGAVLGVRLADDRLAPAASLDHLRALAPHSDWTVRTLTSAQFAHRRADHFGWLREPGAVVDTVRAWLDTRAAVHRTQKR</sequence>
<dbReference type="RefSeq" id="WP_183958777.1">
    <property type="nucleotide sequence ID" value="NZ_JACHHP010000001.1"/>
</dbReference>
<dbReference type="Proteomes" id="UP000521199">
    <property type="component" value="Unassembled WGS sequence"/>
</dbReference>
<reference evidence="2 3" key="1">
    <citation type="submission" date="2020-08" db="EMBL/GenBank/DDBJ databases">
        <title>Genomic Encyclopedia of Type Strains, Phase IV (KMG-IV): sequencing the most valuable type-strain genomes for metagenomic binning, comparative biology and taxonomic classification.</title>
        <authorList>
            <person name="Goeker M."/>
        </authorList>
    </citation>
    <scope>NUCLEOTIDE SEQUENCE [LARGE SCALE GENOMIC DNA]</scope>
    <source>
        <strain evidence="2 3">DSM 24163</strain>
    </source>
</reference>
<proteinExistence type="predicted"/>
<dbReference type="Pfam" id="PF12146">
    <property type="entry name" value="Hydrolase_4"/>
    <property type="match status" value="1"/>
</dbReference>
<dbReference type="InterPro" id="IPR022742">
    <property type="entry name" value="Hydrolase_4"/>
</dbReference>
<evidence type="ECO:0000313" key="3">
    <source>
        <dbReference type="Proteomes" id="UP000521199"/>
    </source>
</evidence>
<accession>A0A7W8D4I1</accession>
<dbReference type="InterPro" id="IPR017208">
    <property type="entry name" value="UCP037442_abhydr"/>
</dbReference>
<name>A0A7W8D4I1_9GAMM</name>
<dbReference type="AlphaFoldDB" id="A0A7W8D4I1"/>
<feature type="domain" description="Serine aminopeptidase S33" evidence="1">
    <location>
        <begin position="46"/>
        <end position="157"/>
    </location>
</feature>
<protein>
    <submittedName>
        <fullName evidence="2">Putative alpha/beta hydrolase</fullName>
    </submittedName>
</protein>
<dbReference type="EMBL" id="JACHHP010000001">
    <property type="protein sequence ID" value="MBB5206625.1"/>
    <property type="molecule type" value="Genomic_DNA"/>
</dbReference>
<dbReference type="GO" id="GO:0016787">
    <property type="term" value="F:hydrolase activity"/>
    <property type="evidence" value="ECO:0007669"/>
    <property type="project" value="UniProtKB-KW"/>
</dbReference>
<dbReference type="SUPFAM" id="SSF53474">
    <property type="entry name" value="alpha/beta-Hydrolases"/>
    <property type="match status" value="1"/>
</dbReference>
<gene>
    <name evidence="2" type="ORF">HNQ52_000141</name>
</gene>
<evidence type="ECO:0000259" key="1">
    <source>
        <dbReference type="Pfam" id="PF12146"/>
    </source>
</evidence>
<comment type="caution">
    <text evidence="2">The sequence shown here is derived from an EMBL/GenBank/DDBJ whole genome shotgun (WGS) entry which is preliminary data.</text>
</comment>
<evidence type="ECO:0000313" key="2">
    <source>
        <dbReference type="EMBL" id="MBB5206625.1"/>
    </source>
</evidence>
<keyword evidence="3" id="KW-1185">Reference proteome</keyword>